<evidence type="ECO:0000256" key="6">
    <source>
        <dbReference type="ARBA" id="ARBA00022737"/>
    </source>
</evidence>
<dbReference type="SUPFAM" id="SSF48452">
    <property type="entry name" value="TPR-like"/>
    <property type="match status" value="1"/>
</dbReference>
<organism evidence="9 10">
    <name type="scientific">Telmatospirillum siberiense</name>
    <dbReference type="NCBI Taxonomy" id="382514"/>
    <lineage>
        <taxon>Bacteria</taxon>
        <taxon>Pseudomonadati</taxon>
        <taxon>Pseudomonadota</taxon>
        <taxon>Alphaproteobacteria</taxon>
        <taxon>Rhodospirillales</taxon>
        <taxon>Rhodospirillaceae</taxon>
        <taxon>Telmatospirillum</taxon>
    </lineage>
</organism>
<dbReference type="EC" id="2.4.1.255" evidence="3"/>
<reference evidence="10" key="1">
    <citation type="submission" date="2017-12" db="EMBL/GenBank/DDBJ databases">
        <title>Draft genome sequence of Telmatospirillum siberiense 26-4b1T, an acidotolerant peatland alphaproteobacterium potentially involved in sulfur cycling.</title>
        <authorList>
            <person name="Hausmann B."/>
            <person name="Pjevac P."/>
            <person name="Schreck K."/>
            <person name="Herbold C.W."/>
            <person name="Daims H."/>
            <person name="Wagner M."/>
            <person name="Pester M."/>
            <person name="Loy A."/>
        </authorList>
    </citation>
    <scope>NUCLEOTIDE SEQUENCE [LARGE SCALE GENOMIC DNA]</scope>
    <source>
        <strain evidence="10">26-4b1</strain>
    </source>
</reference>
<feature type="domain" description="O-GlcNAc transferase C-terminal" evidence="8">
    <location>
        <begin position="244"/>
        <end position="394"/>
    </location>
</feature>
<comment type="pathway">
    <text evidence="1">Protein modification; protein glycosylation.</text>
</comment>
<dbReference type="PANTHER" id="PTHR44998:SF1">
    <property type="entry name" value="UDP-N-ACETYLGLUCOSAMINE--PEPTIDE N-ACETYLGLUCOSAMINYLTRANSFERASE 110 KDA SUBUNIT"/>
    <property type="match status" value="1"/>
</dbReference>
<keyword evidence="6" id="KW-0677">Repeat</keyword>
<dbReference type="GO" id="GO:0097363">
    <property type="term" value="F:protein O-acetylglucosaminyltransferase activity"/>
    <property type="evidence" value="ECO:0007669"/>
    <property type="project" value="UniProtKB-EC"/>
</dbReference>
<keyword evidence="5 9" id="KW-0808">Transferase</keyword>
<gene>
    <name evidence="9" type="ORF">CWS72_22280</name>
</gene>
<dbReference type="InterPro" id="IPR029489">
    <property type="entry name" value="OGT/SEC/SPY_C"/>
</dbReference>
<protein>
    <recommendedName>
        <fullName evidence="3">protein O-GlcNAc transferase</fullName>
        <ecNumber evidence="3">2.4.1.255</ecNumber>
    </recommendedName>
</protein>
<proteinExistence type="inferred from homology"/>
<keyword evidence="4" id="KW-0328">Glycosyltransferase</keyword>
<dbReference type="InterPro" id="IPR011990">
    <property type="entry name" value="TPR-like_helical_dom_sf"/>
</dbReference>
<dbReference type="Gene3D" id="3.40.50.11380">
    <property type="match status" value="1"/>
</dbReference>
<comment type="similarity">
    <text evidence="2">Belongs to the glycosyltransferase 41 family. O-GlcNAc transferase subfamily.</text>
</comment>
<dbReference type="Proteomes" id="UP000233293">
    <property type="component" value="Unassembled WGS sequence"/>
</dbReference>
<dbReference type="Gene3D" id="1.25.40.10">
    <property type="entry name" value="Tetratricopeptide repeat domain"/>
    <property type="match status" value="1"/>
</dbReference>
<dbReference type="EMBL" id="PIUM01000034">
    <property type="protein sequence ID" value="PKU22299.1"/>
    <property type="molecule type" value="Genomic_DNA"/>
</dbReference>
<evidence type="ECO:0000256" key="5">
    <source>
        <dbReference type="ARBA" id="ARBA00022679"/>
    </source>
</evidence>
<evidence type="ECO:0000256" key="7">
    <source>
        <dbReference type="ARBA" id="ARBA00022803"/>
    </source>
</evidence>
<dbReference type="AlphaFoldDB" id="A0A2N3PPF4"/>
<keyword evidence="10" id="KW-1185">Reference proteome</keyword>
<comment type="caution">
    <text evidence="9">The sequence shown here is derived from an EMBL/GenBank/DDBJ whole genome shotgun (WGS) entry which is preliminary data.</text>
</comment>
<dbReference type="Pfam" id="PF13844">
    <property type="entry name" value="Glyco_transf_41"/>
    <property type="match status" value="2"/>
</dbReference>
<dbReference type="Gene3D" id="3.40.50.2000">
    <property type="entry name" value="Glycogen Phosphorylase B"/>
    <property type="match status" value="1"/>
</dbReference>
<evidence type="ECO:0000256" key="4">
    <source>
        <dbReference type="ARBA" id="ARBA00022676"/>
    </source>
</evidence>
<feature type="domain" description="O-GlcNAc transferase C-terminal" evidence="8">
    <location>
        <begin position="411"/>
        <end position="590"/>
    </location>
</feature>
<dbReference type="PANTHER" id="PTHR44998">
    <property type="match status" value="1"/>
</dbReference>
<accession>A0A2N3PPF4</accession>
<dbReference type="OrthoDB" id="146908at2"/>
<evidence type="ECO:0000313" key="9">
    <source>
        <dbReference type="EMBL" id="PKU22299.1"/>
    </source>
</evidence>
<evidence type="ECO:0000259" key="8">
    <source>
        <dbReference type="Pfam" id="PF13844"/>
    </source>
</evidence>
<evidence type="ECO:0000256" key="2">
    <source>
        <dbReference type="ARBA" id="ARBA00005386"/>
    </source>
</evidence>
<sequence>MGSEILASMLKRAEKRNLSVVELARTVEVLKATDGLAGAVSLYETWLKHNQDDPLLYAVLFNFGVALMDTNDLAGAADKLERSVAHNPEFIPSHINLGRVYERQGAADKAVRQWSAAVDKLSAINGGAIAHKTIALNQMARVLEGGNQDDPAEIMLRQSIEIDREQPEAIQHYIALRQRQCKWPIVSPWDRVDRETLMAGISPLSISVYTDDPIMQLATNWNYNRRDVGIPAAGVVGSHWAARERRPSEPLRIGYLSSDLREHAIGYLMAEVFGLHDRQAVEVYAYYCGPQAEQPMQERIKSSVDHWIPISHLDDATAARRIADDGIQILVDVNGYTRDGRTKLLSLRPAPIIVNWLGFPGSMASPYHHYIIADDWIVPPENEIYYSEKVVRLPCYQPNDRKRLVSPNTPSRQEAHLPEDAMVYCSFNGTHKITRFTFERWLTILDRVPGSVLWLLDSTETARGNLRAFASQRGIAPERLIFAEKKANADHLARYPLADLFLDTSPYGAHTTASDALWMGVPMLTLSGRSFASRVCGSLLNAAGMPELICVSPEEYVDRAVALGRNKATLQGYRERLLAGRDSCVLFDTPLLVGELEKLYKGMWSDLQAGTLPRPDLTNLDAYHELGCRQDYEREEIQTVKDYQAWWQEKLAQRHAFRPIAPDRRLWTETAIPAQPA</sequence>
<evidence type="ECO:0000256" key="3">
    <source>
        <dbReference type="ARBA" id="ARBA00011970"/>
    </source>
</evidence>
<dbReference type="RefSeq" id="WP_101252857.1">
    <property type="nucleotide sequence ID" value="NZ_PIUM01000034.1"/>
</dbReference>
<dbReference type="SMART" id="SM00028">
    <property type="entry name" value="TPR"/>
    <property type="match status" value="3"/>
</dbReference>
<evidence type="ECO:0000256" key="1">
    <source>
        <dbReference type="ARBA" id="ARBA00004922"/>
    </source>
</evidence>
<keyword evidence="7" id="KW-0802">TPR repeat</keyword>
<dbReference type="InterPro" id="IPR019734">
    <property type="entry name" value="TPR_rpt"/>
</dbReference>
<evidence type="ECO:0000313" key="10">
    <source>
        <dbReference type="Proteomes" id="UP000233293"/>
    </source>
</evidence>
<name>A0A2N3PPF4_9PROT</name>